<dbReference type="GO" id="GO:0008236">
    <property type="term" value="F:serine-type peptidase activity"/>
    <property type="evidence" value="ECO:0007669"/>
    <property type="project" value="UniProtKB-KW"/>
</dbReference>
<dbReference type="SUPFAM" id="SSF141986">
    <property type="entry name" value="LD-carboxypeptidase A C-terminal domain-like"/>
    <property type="match status" value="1"/>
</dbReference>
<dbReference type="InterPro" id="IPR027461">
    <property type="entry name" value="Carboxypeptidase_A_C_sf"/>
</dbReference>
<feature type="active site" description="Charge relay system" evidence="6">
    <location>
        <position position="207"/>
    </location>
</feature>
<protein>
    <submittedName>
        <fullName evidence="9">LD-carboxypeptidase</fullName>
    </submittedName>
</protein>
<dbReference type="GO" id="GO:0004180">
    <property type="term" value="F:carboxypeptidase activity"/>
    <property type="evidence" value="ECO:0007669"/>
    <property type="project" value="UniProtKB-KW"/>
</dbReference>
<feature type="active site" description="Nucleophile" evidence="6">
    <location>
        <position position="114"/>
    </location>
</feature>
<evidence type="ECO:0000256" key="4">
    <source>
        <dbReference type="ARBA" id="ARBA00022801"/>
    </source>
</evidence>
<dbReference type="InterPro" id="IPR027478">
    <property type="entry name" value="LdcA_N"/>
</dbReference>
<dbReference type="PANTHER" id="PTHR30237:SF2">
    <property type="entry name" value="MUREIN TETRAPEPTIDE CARBOXYPEPTIDASE"/>
    <property type="match status" value="1"/>
</dbReference>
<evidence type="ECO:0000259" key="8">
    <source>
        <dbReference type="Pfam" id="PF17676"/>
    </source>
</evidence>
<evidence type="ECO:0000256" key="6">
    <source>
        <dbReference type="PIRSR" id="PIRSR028757-1"/>
    </source>
</evidence>
<feature type="active site" description="Charge relay system" evidence="6">
    <location>
        <position position="278"/>
    </location>
</feature>
<organism evidence="9 10">
    <name type="scientific">Salmonirosea aquatica</name>
    <dbReference type="NCBI Taxonomy" id="2654236"/>
    <lineage>
        <taxon>Bacteria</taxon>
        <taxon>Pseudomonadati</taxon>
        <taxon>Bacteroidota</taxon>
        <taxon>Cytophagia</taxon>
        <taxon>Cytophagales</taxon>
        <taxon>Spirosomataceae</taxon>
        <taxon>Salmonirosea</taxon>
    </lineage>
</organism>
<dbReference type="InterPro" id="IPR029062">
    <property type="entry name" value="Class_I_gatase-like"/>
</dbReference>
<feature type="domain" description="LD-carboxypeptidase C-terminal" evidence="8">
    <location>
        <begin position="177"/>
        <end position="293"/>
    </location>
</feature>
<dbReference type="CDD" id="cd07025">
    <property type="entry name" value="Peptidase_S66"/>
    <property type="match status" value="1"/>
</dbReference>
<dbReference type="PIRSF" id="PIRSF028757">
    <property type="entry name" value="LD-carboxypeptidase"/>
    <property type="match status" value="1"/>
</dbReference>
<dbReference type="InterPro" id="IPR003507">
    <property type="entry name" value="S66_fam"/>
</dbReference>
<keyword evidence="2 9" id="KW-0121">Carboxypeptidase</keyword>
<dbReference type="RefSeq" id="WP_152757431.1">
    <property type="nucleotide sequence ID" value="NZ_WHLY01000002.1"/>
</dbReference>
<dbReference type="InterPro" id="IPR040921">
    <property type="entry name" value="Peptidase_S66C"/>
</dbReference>
<keyword evidence="5" id="KW-0720">Serine protease</keyword>
<proteinExistence type="inferred from homology"/>
<evidence type="ECO:0000313" key="9">
    <source>
        <dbReference type="EMBL" id="MPR32735.1"/>
    </source>
</evidence>
<dbReference type="Gene3D" id="3.50.30.60">
    <property type="entry name" value="LD-carboxypeptidase A C-terminal domain-like"/>
    <property type="match status" value="1"/>
</dbReference>
<name>A0A7C9BGT5_9BACT</name>
<evidence type="ECO:0000256" key="5">
    <source>
        <dbReference type="ARBA" id="ARBA00022825"/>
    </source>
</evidence>
<dbReference type="InterPro" id="IPR040449">
    <property type="entry name" value="Peptidase_S66_N"/>
</dbReference>
<dbReference type="Pfam" id="PF02016">
    <property type="entry name" value="Peptidase_S66"/>
    <property type="match status" value="1"/>
</dbReference>
<dbReference type="EMBL" id="WHLY01000002">
    <property type="protein sequence ID" value="MPR32735.1"/>
    <property type="molecule type" value="Genomic_DNA"/>
</dbReference>
<sequence length="308" mass="33705">MTLSLLLPPYLQPGDTVGVLAPASKVSYDDCVAGLHVLRNEWHLNVVECPTLWSEYYQYSGTDQQRRDDMQSLLDNPDVKAILAARGGYGCSRIVDDLDFTAFEQSPKWLVGFSDLTALLAHLGTLGYASIHGPMVKTMAHEGGEQALESLRKALFGESMAYSVPAHPLNRPGIADGLVMGGNLCLLAHLVGSSSEVDTQGTLLFIEDINEYLYNIDRMMIQLKRAGKLQNLAGLIVGQFTEVRDNSDPAFGKTAYEIIADHTQEYSFPICFDFPVGHVADNRALPVGLMATLDVSEYGGQLRYPTNS</sequence>
<feature type="domain" description="LD-carboxypeptidase N-terminal" evidence="7">
    <location>
        <begin position="17"/>
        <end position="133"/>
    </location>
</feature>
<dbReference type="PANTHER" id="PTHR30237">
    <property type="entry name" value="MURAMOYLTETRAPEPTIDE CARBOXYPEPTIDASE"/>
    <property type="match status" value="1"/>
</dbReference>
<dbReference type="Pfam" id="PF17676">
    <property type="entry name" value="Peptidase_S66C"/>
    <property type="match status" value="1"/>
</dbReference>
<reference evidence="9 10" key="1">
    <citation type="submission" date="2019-10" db="EMBL/GenBank/DDBJ databases">
        <title>Draft Genome Sequence of Cytophagaceae sp. SJW1-29.</title>
        <authorList>
            <person name="Choi A."/>
        </authorList>
    </citation>
    <scope>NUCLEOTIDE SEQUENCE [LARGE SCALE GENOMIC DNA]</scope>
    <source>
        <strain evidence="9 10">SJW1-29</strain>
    </source>
</reference>
<accession>A0A7C9BGT5</accession>
<dbReference type="Proteomes" id="UP000479293">
    <property type="component" value="Unassembled WGS sequence"/>
</dbReference>
<keyword evidence="3" id="KW-0645">Protease</keyword>
<evidence type="ECO:0000313" key="10">
    <source>
        <dbReference type="Proteomes" id="UP000479293"/>
    </source>
</evidence>
<evidence type="ECO:0000256" key="2">
    <source>
        <dbReference type="ARBA" id="ARBA00022645"/>
    </source>
</evidence>
<keyword evidence="4" id="KW-0378">Hydrolase</keyword>
<dbReference type="AlphaFoldDB" id="A0A7C9BGT5"/>
<dbReference type="SUPFAM" id="SSF52317">
    <property type="entry name" value="Class I glutamine amidotransferase-like"/>
    <property type="match status" value="1"/>
</dbReference>
<evidence type="ECO:0000256" key="3">
    <source>
        <dbReference type="ARBA" id="ARBA00022670"/>
    </source>
</evidence>
<comment type="caution">
    <text evidence="9">The sequence shown here is derived from an EMBL/GenBank/DDBJ whole genome shotgun (WGS) entry which is preliminary data.</text>
</comment>
<comment type="similarity">
    <text evidence="1">Belongs to the peptidase S66 family.</text>
</comment>
<evidence type="ECO:0000259" key="7">
    <source>
        <dbReference type="Pfam" id="PF02016"/>
    </source>
</evidence>
<gene>
    <name evidence="9" type="ORF">GBK04_05040</name>
</gene>
<keyword evidence="10" id="KW-1185">Reference proteome</keyword>
<dbReference type="Gene3D" id="3.40.50.10740">
    <property type="entry name" value="Class I glutamine amidotransferase-like"/>
    <property type="match status" value="1"/>
</dbReference>
<evidence type="ECO:0000256" key="1">
    <source>
        <dbReference type="ARBA" id="ARBA00010233"/>
    </source>
</evidence>
<dbReference type="GO" id="GO:0006508">
    <property type="term" value="P:proteolysis"/>
    <property type="evidence" value="ECO:0007669"/>
    <property type="project" value="UniProtKB-KW"/>
</dbReference>